<dbReference type="Pfam" id="PF09375">
    <property type="entry name" value="Peptidase_M75"/>
    <property type="match status" value="1"/>
</dbReference>
<dbReference type="Proteomes" id="UP001302257">
    <property type="component" value="Chromosome"/>
</dbReference>
<organism evidence="5 6">
    <name type="scientific">Rhodoferax mekongensis</name>
    <dbReference type="NCBI Taxonomy" id="3068341"/>
    <lineage>
        <taxon>Bacteria</taxon>
        <taxon>Pseudomonadati</taxon>
        <taxon>Pseudomonadota</taxon>
        <taxon>Betaproteobacteria</taxon>
        <taxon>Burkholderiales</taxon>
        <taxon>Comamonadaceae</taxon>
        <taxon>Rhodoferax</taxon>
    </lineage>
</organism>
<gene>
    <name evidence="5" type="ORF">RAN89_13365</name>
</gene>
<name>A0ABZ0AWB1_9BURK</name>
<dbReference type="Gene3D" id="1.20.1420.20">
    <property type="entry name" value="M75 peptidase, HXXE motif"/>
    <property type="match status" value="1"/>
</dbReference>
<protein>
    <submittedName>
        <fullName evidence="5">Imelysin family protein</fullName>
    </submittedName>
</protein>
<feature type="chain" id="PRO_5046999279" evidence="3">
    <location>
        <begin position="24"/>
        <end position="355"/>
    </location>
</feature>
<accession>A0ABZ0AWB1</accession>
<keyword evidence="6" id="KW-1185">Reference proteome</keyword>
<evidence type="ECO:0000256" key="3">
    <source>
        <dbReference type="SAM" id="SignalP"/>
    </source>
</evidence>
<evidence type="ECO:0000259" key="4">
    <source>
        <dbReference type="Pfam" id="PF09375"/>
    </source>
</evidence>
<keyword evidence="2 3" id="KW-0732">Signal</keyword>
<sequence>MKRRQLLRCVSLAALAPVAPLWAASPARTAASCATVSKQQAPYIRASELVQALTTYSMLPAAQAFAAHSQTLMGAIHTRPWTDCRALWTQSMLAWETLAAVPVSALVERRSVRTVDFWPTRPAQIQALLDAGPERLASPQTQQTIGASAKGLPALEWLLFRKDADASSAALAGLLAEQVLQEARILEAAYNSLQLTLWDEADAWAAYGEWFSQAVGSLDQLRLKKLKPNTRGKDSAIWVRGVSGQTRAAWKAHAQGLCDFFVGPRASAPVPACEASLPVAGSLHSLLLGRRYPQEAARLQVLAGAMLHSVGRAQPEQAASLRSAQQAVANLHRFVSDAGSELFDFSQGFTDADGD</sequence>
<comment type="subcellular location">
    <subcellularLocation>
        <location evidence="1">Cell envelope</location>
    </subcellularLocation>
</comment>
<evidence type="ECO:0000313" key="5">
    <source>
        <dbReference type="EMBL" id="WNO03896.1"/>
    </source>
</evidence>
<proteinExistence type="predicted"/>
<feature type="domain" description="Imelysin-like" evidence="4">
    <location>
        <begin position="58"/>
        <end position="290"/>
    </location>
</feature>
<dbReference type="RefSeq" id="WP_313866769.1">
    <property type="nucleotide sequence ID" value="NZ_CP132507.1"/>
</dbReference>
<reference evidence="5 6" key="1">
    <citation type="submission" date="2023-08" db="EMBL/GenBank/DDBJ databases">
        <title>Rhodoferax potami sp. nov. and Rhodoferax mekongensis sp. nov., isolated from the Mekong River in Thailand.</title>
        <authorList>
            <person name="Kitikhun S."/>
            <person name="Charoenyingcharoen P."/>
            <person name="Siriarchawattana P."/>
            <person name="Likhitrattanapisal S."/>
            <person name="Nilsakha T."/>
            <person name="Chanpet A."/>
            <person name="Rattanawaree P."/>
            <person name="Ingsriswang S."/>
        </authorList>
    </citation>
    <scope>NUCLEOTIDE SEQUENCE [LARGE SCALE GENOMIC DNA]</scope>
    <source>
        <strain evidence="5 6">TBRC 17307</strain>
    </source>
</reference>
<evidence type="ECO:0000256" key="2">
    <source>
        <dbReference type="ARBA" id="ARBA00022729"/>
    </source>
</evidence>
<evidence type="ECO:0000256" key="1">
    <source>
        <dbReference type="ARBA" id="ARBA00004196"/>
    </source>
</evidence>
<dbReference type="InterPro" id="IPR038352">
    <property type="entry name" value="Imelysin_sf"/>
</dbReference>
<dbReference type="EMBL" id="CP132507">
    <property type="protein sequence ID" value="WNO03896.1"/>
    <property type="molecule type" value="Genomic_DNA"/>
</dbReference>
<feature type="signal peptide" evidence="3">
    <location>
        <begin position="1"/>
        <end position="23"/>
    </location>
</feature>
<dbReference type="InterPro" id="IPR018976">
    <property type="entry name" value="Imelysin-like"/>
</dbReference>
<evidence type="ECO:0000313" key="6">
    <source>
        <dbReference type="Proteomes" id="UP001302257"/>
    </source>
</evidence>